<gene>
    <name evidence="1" type="ORF">LCGC14_1521600</name>
</gene>
<evidence type="ECO:0000313" key="1">
    <source>
        <dbReference type="EMBL" id="KKM62445.1"/>
    </source>
</evidence>
<protein>
    <submittedName>
        <fullName evidence="1">Uncharacterized protein</fullName>
    </submittedName>
</protein>
<dbReference type="AlphaFoldDB" id="A0A0F9LE34"/>
<proteinExistence type="predicted"/>
<reference evidence="1" key="1">
    <citation type="journal article" date="2015" name="Nature">
        <title>Complex archaea that bridge the gap between prokaryotes and eukaryotes.</title>
        <authorList>
            <person name="Spang A."/>
            <person name="Saw J.H."/>
            <person name="Jorgensen S.L."/>
            <person name="Zaremba-Niedzwiedzka K."/>
            <person name="Martijn J."/>
            <person name="Lind A.E."/>
            <person name="van Eijk R."/>
            <person name="Schleper C."/>
            <person name="Guy L."/>
            <person name="Ettema T.J."/>
        </authorList>
    </citation>
    <scope>NUCLEOTIDE SEQUENCE</scope>
</reference>
<sequence>MIKIQNIFPQLKEEELKNYKAHLAIGGKGRDNRLPLYEFIRGKFKDYQEAQNSPNFKRDYIFSLIYYRKNEWIFAGIYEKISVERIGDKYKYETKLLNRYEDLIGRLVLHYVKPHPQNTYLTLEKVFYELELVEMLHDKVSLEEFPGFENVDIKYSELKYIIESEDDGWKSALSNMQGIYLISNID</sequence>
<organism evidence="1">
    <name type="scientific">marine sediment metagenome</name>
    <dbReference type="NCBI Taxonomy" id="412755"/>
    <lineage>
        <taxon>unclassified sequences</taxon>
        <taxon>metagenomes</taxon>
        <taxon>ecological metagenomes</taxon>
    </lineage>
</organism>
<dbReference type="EMBL" id="LAZR01011293">
    <property type="protein sequence ID" value="KKM62445.1"/>
    <property type="molecule type" value="Genomic_DNA"/>
</dbReference>
<accession>A0A0F9LE34</accession>
<comment type="caution">
    <text evidence="1">The sequence shown here is derived from an EMBL/GenBank/DDBJ whole genome shotgun (WGS) entry which is preliminary data.</text>
</comment>
<name>A0A0F9LE34_9ZZZZ</name>